<dbReference type="GO" id="GO:0016874">
    <property type="term" value="F:ligase activity"/>
    <property type="evidence" value="ECO:0007669"/>
    <property type="project" value="UniProtKB-KW"/>
</dbReference>
<organism evidence="5 6">
    <name type="scientific">Helobdella robusta</name>
    <name type="common">Californian leech</name>
    <dbReference type="NCBI Taxonomy" id="6412"/>
    <lineage>
        <taxon>Eukaryota</taxon>
        <taxon>Metazoa</taxon>
        <taxon>Spiralia</taxon>
        <taxon>Lophotrochozoa</taxon>
        <taxon>Annelida</taxon>
        <taxon>Clitellata</taxon>
        <taxon>Hirudinea</taxon>
        <taxon>Rhynchobdellida</taxon>
        <taxon>Glossiphoniidae</taxon>
        <taxon>Helobdella</taxon>
    </lineage>
</organism>
<dbReference type="EMBL" id="AMQM01002686">
    <property type="status" value="NOT_ANNOTATED_CDS"/>
    <property type="molecule type" value="Genomic_DNA"/>
</dbReference>
<dbReference type="Proteomes" id="UP000015101">
    <property type="component" value="Unassembled WGS sequence"/>
</dbReference>
<dbReference type="EnsemblMetazoa" id="HelroT134854">
    <property type="protein sequence ID" value="HelroP134854"/>
    <property type="gene ID" value="HelroG134854"/>
</dbReference>
<keyword evidence="2" id="KW-0547">Nucleotide-binding</keyword>
<gene>
    <name evidence="5" type="primary">20196260</name>
    <name evidence="4" type="ORF">HELRODRAFT_134854</name>
</gene>
<evidence type="ECO:0000313" key="6">
    <source>
        <dbReference type="Proteomes" id="UP000015101"/>
    </source>
</evidence>
<name>T1EI60_HELRO</name>
<dbReference type="EMBL" id="KB095858">
    <property type="protein sequence ID" value="ESO10633.1"/>
    <property type="molecule type" value="Genomic_DNA"/>
</dbReference>
<dbReference type="RefSeq" id="XP_009010902.1">
    <property type="nucleotide sequence ID" value="XM_009012654.1"/>
</dbReference>
<dbReference type="InParanoid" id="T1EI60"/>
<dbReference type="KEGG" id="hro:HELRODRAFT_134854"/>
<protein>
    <recommendedName>
        <fullName evidence="7">Tubulin--tyrosine ligase-like protein 9</fullName>
    </recommendedName>
</protein>
<dbReference type="PROSITE" id="PS51221">
    <property type="entry name" value="TTL"/>
    <property type="match status" value="1"/>
</dbReference>
<dbReference type="InterPro" id="IPR004344">
    <property type="entry name" value="TTL/TTLL_fam"/>
</dbReference>
<dbReference type="PANTHER" id="PTHR12241:SF154">
    <property type="entry name" value="TUBULIN POLYGLUTAMYLASE TTLL11"/>
    <property type="match status" value="1"/>
</dbReference>
<sequence length="210" mass="23845">KTVYIVKPDEGSQGEGIYIIKDPKDYILEANKRHLIQEYVANPMLIDGLKFDLRLYVVLTSIEPLTIYMSKDGLARFCTQPYKAPTSKNIGNPYIHLTNYSLNKKSKYYIHTESSQDGSKRSLSNVMKQIRFQGYDVDVIKRKIKDLVIKTLIAIAPDLKSEFRSCLPASDKNKTISCFQILGFDILLDSDGAPILLEVNSSPSLRLDFE</sequence>
<dbReference type="GO" id="GO:0005524">
    <property type="term" value="F:ATP binding"/>
    <property type="evidence" value="ECO:0007669"/>
    <property type="project" value="UniProtKB-KW"/>
</dbReference>
<dbReference type="CTD" id="20196260"/>
<dbReference type="SUPFAM" id="SSF56059">
    <property type="entry name" value="Glutathione synthetase ATP-binding domain-like"/>
    <property type="match status" value="1"/>
</dbReference>
<dbReference type="OrthoDB" id="202825at2759"/>
<evidence type="ECO:0000256" key="2">
    <source>
        <dbReference type="ARBA" id="ARBA00022741"/>
    </source>
</evidence>
<dbReference type="PANTHER" id="PTHR12241">
    <property type="entry name" value="TUBULIN POLYGLUTAMYLASE"/>
    <property type="match status" value="1"/>
</dbReference>
<dbReference type="Gene3D" id="3.30.470.20">
    <property type="entry name" value="ATP-grasp fold, B domain"/>
    <property type="match status" value="1"/>
</dbReference>
<keyword evidence="6" id="KW-1185">Reference proteome</keyword>
<reference evidence="5" key="3">
    <citation type="submission" date="2015-06" db="UniProtKB">
        <authorList>
            <consortium name="EnsemblMetazoa"/>
        </authorList>
    </citation>
    <scope>IDENTIFICATION</scope>
</reference>
<keyword evidence="1" id="KW-0436">Ligase</keyword>
<reference evidence="4 6" key="2">
    <citation type="journal article" date="2013" name="Nature">
        <title>Insights into bilaterian evolution from three spiralian genomes.</title>
        <authorList>
            <person name="Simakov O."/>
            <person name="Marletaz F."/>
            <person name="Cho S.J."/>
            <person name="Edsinger-Gonzales E."/>
            <person name="Havlak P."/>
            <person name="Hellsten U."/>
            <person name="Kuo D.H."/>
            <person name="Larsson T."/>
            <person name="Lv J."/>
            <person name="Arendt D."/>
            <person name="Savage R."/>
            <person name="Osoegawa K."/>
            <person name="de Jong P."/>
            <person name="Grimwood J."/>
            <person name="Chapman J.A."/>
            <person name="Shapiro H."/>
            <person name="Aerts A."/>
            <person name="Otillar R.P."/>
            <person name="Terry A.Y."/>
            <person name="Boore J.L."/>
            <person name="Grigoriev I.V."/>
            <person name="Lindberg D.R."/>
            <person name="Seaver E.C."/>
            <person name="Weisblat D.A."/>
            <person name="Putnam N.H."/>
            <person name="Rokhsar D.S."/>
        </authorList>
    </citation>
    <scope>NUCLEOTIDE SEQUENCE</scope>
</reference>
<evidence type="ECO:0000256" key="1">
    <source>
        <dbReference type="ARBA" id="ARBA00022598"/>
    </source>
</evidence>
<evidence type="ECO:0000256" key="3">
    <source>
        <dbReference type="ARBA" id="ARBA00022840"/>
    </source>
</evidence>
<dbReference type="Pfam" id="PF03133">
    <property type="entry name" value="TTL"/>
    <property type="match status" value="1"/>
</dbReference>
<dbReference type="STRING" id="6412.T1EI60"/>
<evidence type="ECO:0000313" key="4">
    <source>
        <dbReference type="EMBL" id="ESO10633.1"/>
    </source>
</evidence>
<dbReference type="eggNOG" id="KOG2158">
    <property type="taxonomic scope" value="Eukaryota"/>
</dbReference>
<dbReference type="GeneID" id="20196260"/>
<proteinExistence type="predicted"/>
<evidence type="ECO:0008006" key="7">
    <source>
        <dbReference type="Google" id="ProtNLM"/>
    </source>
</evidence>
<reference evidence="6" key="1">
    <citation type="submission" date="2012-12" db="EMBL/GenBank/DDBJ databases">
        <authorList>
            <person name="Hellsten U."/>
            <person name="Grimwood J."/>
            <person name="Chapman J.A."/>
            <person name="Shapiro H."/>
            <person name="Aerts A."/>
            <person name="Otillar R.P."/>
            <person name="Terry A.Y."/>
            <person name="Boore J.L."/>
            <person name="Simakov O."/>
            <person name="Marletaz F."/>
            <person name="Cho S.-J."/>
            <person name="Edsinger-Gonzales E."/>
            <person name="Havlak P."/>
            <person name="Kuo D.-H."/>
            <person name="Larsson T."/>
            <person name="Lv J."/>
            <person name="Arendt D."/>
            <person name="Savage R."/>
            <person name="Osoegawa K."/>
            <person name="de Jong P."/>
            <person name="Lindberg D.R."/>
            <person name="Seaver E.C."/>
            <person name="Weisblat D.A."/>
            <person name="Putnam N.H."/>
            <person name="Grigoriev I.V."/>
            <person name="Rokhsar D.S."/>
        </authorList>
    </citation>
    <scope>NUCLEOTIDE SEQUENCE</scope>
</reference>
<keyword evidence="3" id="KW-0067">ATP-binding</keyword>
<evidence type="ECO:0000313" key="5">
    <source>
        <dbReference type="EnsemblMetazoa" id="HelroP134854"/>
    </source>
</evidence>
<dbReference type="AlphaFoldDB" id="T1EI60"/>
<accession>T1EI60</accession>
<dbReference type="HOGENOM" id="CLU_010131_1_3_1"/>
<dbReference type="OMA" id="TCARAPM"/>